<feature type="non-terminal residue" evidence="1">
    <location>
        <position position="1"/>
    </location>
</feature>
<proteinExistence type="predicted"/>
<accession>A0AAN4Z2J4</accession>
<evidence type="ECO:0000313" key="1">
    <source>
        <dbReference type="EMBL" id="GMR31391.1"/>
    </source>
</evidence>
<dbReference type="AlphaFoldDB" id="A0AAN4Z2J4"/>
<dbReference type="EMBL" id="BTRK01000001">
    <property type="protein sequence ID" value="GMR31391.1"/>
    <property type="molecule type" value="Genomic_DNA"/>
</dbReference>
<evidence type="ECO:0000313" key="3">
    <source>
        <dbReference type="Proteomes" id="UP001328107"/>
    </source>
</evidence>
<comment type="caution">
    <text evidence="1">The sequence shown here is derived from an EMBL/GenBank/DDBJ whole genome shotgun (WGS) entry which is preliminary data.</text>
</comment>
<sequence length="292" mass="32765">CRLWLRHFRFSIECSRCNEIHNSTTMEGCSKPLFLTYCYGISPIPVIMNQETNNERSEWTRNEPMPFPLTDAHCQLLHQTNMLELMQQNPQGLIGTGIVHPNGLLMQENVLALNPSLIAATQQALQHEMLQRQKLIDSLLQQQQPAASAINIYGVNEGLHSQLSLIQKETLVVQQPTQQPFFTQIGMNYIHQASSLTNELALSERAQLQLKLLKGQQEQQHTAETLSWPAPRFVPPPTGASLPLVGSAAAAGESRAMSPSTGPYGRSIFVSYLPRVLSRTTTRTRLLLQFRQ</sequence>
<reference evidence="3" key="1">
    <citation type="submission" date="2022-10" db="EMBL/GenBank/DDBJ databases">
        <title>Genome assembly of Pristionchus species.</title>
        <authorList>
            <person name="Yoshida K."/>
            <person name="Sommer R.J."/>
        </authorList>
    </citation>
    <scope>NUCLEOTIDE SEQUENCE [LARGE SCALE GENOMIC DNA]</scope>
    <source>
        <strain evidence="2 3">RS5460</strain>
    </source>
</reference>
<gene>
    <name evidence="1" type="ORF">PMAYCL1PPCAC_01586</name>
    <name evidence="2" type="ORF">PMAYCL1PPCAC_01587</name>
</gene>
<keyword evidence="3" id="KW-1185">Reference proteome</keyword>
<dbReference type="Proteomes" id="UP001328107">
    <property type="component" value="Unassembled WGS sequence"/>
</dbReference>
<organism evidence="1 3">
    <name type="scientific">Pristionchus mayeri</name>
    <dbReference type="NCBI Taxonomy" id="1317129"/>
    <lineage>
        <taxon>Eukaryota</taxon>
        <taxon>Metazoa</taxon>
        <taxon>Ecdysozoa</taxon>
        <taxon>Nematoda</taxon>
        <taxon>Chromadorea</taxon>
        <taxon>Rhabditida</taxon>
        <taxon>Rhabditina</taxon>
        <taxon>Diplogasteromorpha</taxon>
        <taxon>Diplogasteroidea</taxon>
        <taxon>Neodiplogasteridae</taxon>
        <taxon>Pristionchus</taxon>
    </lineage>
</organism>
<protein>
    <submittedName>
        <fullName evidence="1">Uncharacterized protein</fullName>
    </submittedName>
</protein>
<evidence type="ECO:0000313" key="2">
    <source>
        <dbReference type="EMBL" id="GMR31392.1"/>
    </source>
</evidence>
<name>A0AAN4Z2J4_9BILA</name>
<reference evidence="1" key="2">
    <citation type="submission" date="2023-06" db="EMBL/GenBank/DDBJ databases">
        <title>Genome assembly of Pristionchus species.</title>
        <authorList>
            <person name="Yoshida K."/>
            <person name="Sommer R.J."/>
        </authorList>
    </citation>
    <scope>NUCLEOTIDE SEQUENCE</scope>
    <source>
        <strain evidence="1 3">RS5460</strain>
    </source>
</reference>
<dbReference type="EMBL" id="BTRK01000001">
    <property type="protein sequence ID" value="GMR31392.1"/>
    <property type="molecule type" value="Genomic_DNA"/>
</dbReference>